<evidence type="ECO:0000313" key="5">
    <source>
        <dbReference type="Proteomes" id="UP000675554"/>
    </source>
</evidence>
<accession>A0A8T4ISX7</accession>
<dbReference type="Gene3D" id="1.10.1780.10">
    <property type="entry name" value="Clp, N-terminal domain"/>
    <property type="match status" value="2"/>
</dbReference>
<dbReference type="Pfam" id="PF02861">
    <property type="entry name" value="Clp_N"/>
    <property type="match status" value="2"/>
</dbReference>
<name>A0A8T4ISX7_9ACTN</name>
<comment type="caution">
    <text evidence="4">The sequence shown here is derived from an EMBL/GenBank/DDBJ whole genome shotgun (WGS) entry which is preliminary data.</text>
</comment>
<evidence type="ECO:0000256" key="2">
    <source>
        <dbReference type="SAM" id="MobiDB-lite"/>
    </source>
</evidence>
<dbReference type="Proteomes" id="UP000675554">
    <property type="component" value="Unassembled WGS sequence"/>
</dbReference>
<dbReference type="EMBL" id="JAGSMN010000100">
    <property type="protein sequence ID" value="MBR7672424.1"/>
    <property type="molecule type" value="Genomic_DNA"/>
</dbReference>
<keyword evidence="5" id="KW-1185">Reference proteome</keyword>
<gene>
    <name evidence="4" type="ORF">KDA82_05125</name>
</gene>
<evidence type="ECO:0000256" key="1">
    <source>
        <dbReference type="PROSITE-ProRule" id="PRU01251"/>
    </source>
</evidence>
<reference evidence="4" key="1">
    <citation type="submission" date="2021-04" db="EMBL/GenBank/DDBJ databases">
        <title>Sequencing of actinobacteria type strains.</title>
        <authorList>
            <person name="Nguyen G.-S."/>
            <person name="Wentzel A."/>
        </authorList>
    </citation>
    <scope>NUCLEOTIDE SEQUENCE</scope>
    <source>
        <strain evidence="4">DSM 42095</strain>
    </source>
</reference>
<evidence type="ECO:0000259" key="3">
    <source>
        <dbReference type="PROSITE" id="PS51903"/>
    </source>
</evidence>
<keyword evidence="1" id="KW-0677">Repeat</keyword>
<dbReference type="PROSITE" id="PS51903">
    <property type="entry name" value="CLP_R"/>
    <property type="match status" value="1"/>
</dbReference>
<proteinExistence type="predicted"/>
<dbReference type="InterPro" id="IPR004176">
    <property type="entry name" value="Clp_R_N"/>
</dbReference>
<feature type="region of interest" description="Disordered" evidence="2">
    <location>
        <begin position="101"/>
        <end position="151"/>
    </location>
</feature>
<feature type="domain" description="Clp R" evidence="3">
    <location>
        <begin position="2"/>
        <end position="218"/>
    </location>
</feature>
<protein>
    <submittedName>
        <fullName evidence="4">Peptidase</fullName>
    </submittedName>
</protein>
<dbReference type="SUPFAM" id="SSF81923">
    <property type="entry name" value="Double Clp-N motif"/>
    <property type="match status" value="2"/>
</dbReference>
<dbReference type="InterPro" id="IPR036628">
    <property type="entry name" value="Clp_N_dom_sf"/>
</dbReference>
<organism evidence="4 5">
    <name type="scientific">Streptomyces daliensis</name>
    <dbReference type="NCBI Taxonomy" id="299421"/>
    <lineage>
        <taxon>Bacteria</taxon>
        <taxon>Bacillati</taxon>
        <taxon>Actinomycetota</taxon>
        <taxon>Actinomycetes</taxon>
        <taxon>Kitasatosporales</taxon>
        <taxon>Streptomycetaceae</taxon>
        <taxon>Streptomyces</taxon>
    </lineage>
</organism>
<dbReference type="AlphaFoldDB" id="A0A8T4ISX7"/>
<sequence>MFERFTTQARSLVVGAQEEARGLGHGWIGAEHLLLAALRRPDEPGAATLVRLGVTAENCRAAIAGVAGGERDALGPEDAEALKALGIDLDEIRRRAESAFGEGALDTPSPGHGDKPRRTLPFGRRRRGEPERGGDGTAASGGRAADGGRHIPFTGRAKKALELALREAIARKDRHIGVEHVVLALLRADDRISQGVFARLGVEPKDVRELVLADLRTAA</sequence>
<evidence type="ECO:0000313" key="4">
    <source>
        <dbReference type="EMBL" id="MBR7672424.1"/>
    </source>
</evidence>